<feature type="transmembrane region" description="Helical" evidence="11">
    <location>
        <begin position="27"/>
        <end position="47"/>
    </location>
</feature>
<keyword evidence="6 14" id="KW-0067">ATP-binding</keyword>
<dbReference type="PROSITE" id="PS50929">
    <property type="entry name" value="ABC_TM1F"/>
    <property type="match status" value="1"/>
</dbReference>
<keyword evidence="8 11" id="KW-0472">Membrane</keyword>
<dbReference type="InterPro" id="IPR036640">
    <property type="entry name" value="ABC1_TM_sf"/>
</dbReference>
<feature type="domain" description="ABC transporter" evidence="12">
    <location>
        <begin position="357"/>
        <end position="591"/>
    </location>
</feature>
<dbReference type="InterPro" id="IPR003593">
    <property type="entry name" value="AAA+_ATPase"/>
</dbReference>
<evidence type="ECO:0000313" key="14">
    <source>
        <dbReference type="EMBL" id="RYU10645.1"/>
    </source>
</evidence>
<evidence type="ECO:0000256" key="4">
    <source>
        <dbReference type="ARBA" id="ARBA00022692"/>
    </source>
</evidence>
<evidence type="ECO:0000256" key="5">
    <source>
        <dbReference type="ARBA" id="ARBA00022741"/>
    </source>
</evidence>
<dbReference type="RefSeq" id="WP_129988236.1">
    <property type="nucleotide sequence ID" value="NZ_SDPU01000028.1"/>
</dbReference>
<dbReference type="InterPro" id="IPR027417">
    <property type="entry name" value="P-loop_NTPase"/>
</dbReference>
<evidence type="ECO:0000256" key="10">
    <source>
        <dbReference type="SAM" id="MobiDB-lite"/>
    </source>
</evidence>
<feature type="compositionally biased region" description="Basic and acidic residues" evidence="10">
    <location>
        <begin position="609"/>
        <end position="619"/>
    </location>
</feature>
<evidence type="ECO:0000256" key="9">
    <source>
        <dbReference type="ARBA" id="ARBA00061644"/>
    </source>
</evidence>
<dbReference type="InterPro" id="IPR003439">
    <property type="entry name" value="ABC_transporter-like_ATP-bd"/>
</dbReference>
<feature type="transmembrane region" description="Helical" evidence="11">
    <location>
        <begin position="75"/>
        <end position="96"/>
    </location>
</feature>
<dbReference type="GO" id="GO:0015421">
    <property type="term" value="F:ABC-type oligopeptide transporter activity"/>
    <property type="evidence" value="ECO:0007669"/>
    <property type="project" value="TreeGrafter"/>
</dbReference>
<dbReference type="SUPFAM" id="SSF90123">
    <property type="entry name" value="ABC transporter transmembrane region"/>
    <property type="match status" value="1"/>
</dbReference>
<evidence type="ECO:0000256" key="1">
    <source>
        <dbReference type="ARBA" id="ARBA00004651"/>
    </source>
</evidence>
<comment type="subcellular location">
    <subcellularLocation>
        <location evidence="1">Cell membrane</location>
        <topology evidence="1">Multi-pass membrane protein</topology>
    </subcellularLocation>
</comment>
<dbReference type="Pfam" id="PF00005">
    <property type="entry name" value="ABC_tran"/>
    <property type="match status" value="1"/>
</dbReference>
<evidence type="ECO:0000256" key="6">
    <source>
        <dbReference type="ARBA" id="ARBA00022840"/>
    </source>
</evidence>
<dbReference type="GO" id="GO:0005886">
    <property type="term" value="C:plasma membrane"/>
    <property type="evidence" value="ECO:0007669"/>
    <property type="project" value="UniProtKB-SubCell"/>
</dbReference>
<keyword evidence="7 11" id="KW-1133">Transmembrane helix</keyword>
<accession>A0A4Q5J058</accession>
<sequence>MSRRTTASAPPRHPALRLLTSHVRRHWGALAGAAATTVALTLAQLAAPWPLKIAIDQLVTGRGVSFELSRGDVSLLLGLAALVLGIAAVDALATYYSDFWLDRSGEQIVHDLRTATYEHLQRLSLVFHSTRPTGDLVARVTGDVNAVGDLFAQTLGTLASSALVLVGMFAVMLWIDPPLAFVAFLVTPLLLATSTHYQKRIRQMARTQRAQEGEIASMATEALSAIQVIKAFGTERFENDRVQVRSAERLEIGVQSSRVEARFGALVDVLGAVATALVLALGVLSVADGRISAGDLVVVVAYTNKLYKPLKDIAKQSTRAARAFARLERIAEILSFDMELGDGTDGWTPDRRAVGTIDLHDVSFRYNEEREPALQGVTLHVPAGSRLALVGKSGAGKSTVGALIARFYDPGHGSVRVDGQDARELSLRWVRDQVGVLLQDTILFSGSVRDNIAYGTDADLATVRDVARAAGALSFIDALPDGLDTLLGPGGIGLSGGQRQRIGIARVLLRDPPVLVLDEPTTGLDAASEALVMAGLNSLVEGRTTILITHSVELARKADHVAVMVDGRIVEYGAPEQLLSGDSAFRLLTSAQQRHDLEGLDPSTLRDALVPDDRTAENP</sequence>
<dbReference type="Proteomes" id="UP000291189">
    <property type="component" value="Unassembled WGS sequence"/>
</dbReference>
<dbReference type="OrthoDB" id="9806127at2"/>
<dbReference type="SMART" id="SM00382">
    <property type="entry name" value="AAA"/>
    <property type="match status" value="1"/>
</dbReference>
<gene>
    <name evidence="14" type="ORF">ETU37_15390</name>
</gene>
<keyword evidence="4 11" id="KW-0812">Transmembrane</keyword>
<name>A0A4Q5J058_9ACTN</name>
<dbReference type="PANTHER" id="PTHR43394:SF1">
    <property type="entry name" value="ATP-BINDING CASSETTE SUB-FAMILY B MEMBER 10, MITOCHONDRIAL"/>
    <property type="match status" value="1"/>
</dbReference>
<dbReference type="FunFam" id="3.40.50.300:FF:000299">
    <property type="entry name" value="ABC transporter ATP-binding protein/permease"/>
    <property type="match status" value="1"/>
</dbReference>
<dbReference type="CDD" id="cd18564">
    <property type="entry name" value="ABC_6TM_exporter_like"/>
    <property type="match status" value="1"/>
</dbReference>
<feature type="domain" description="ABC transmembrane type-1" evidence="13">
    <location>
        <begin position="31"/>
        <end position="322"/>
    </location>
</feature>
<proteinExistence type="inferred from homology"/>
<dbReference type="GO" id="GO:0005524">
    <property type="term" value="F:ATP binding"/>
    <property type="evidence" value="ECO:0007669"/>
    <property type="project" value="UniProtKB-KW"/>
</dbReference>
<dbReference type="Pfam" id="PF00664">
    <property type="entry name" value="ABC_membrane"/>
    <property type="match status" value="1"/>
</dbReference>
<organism evidence="14 15">
    <name type="scientific">Nocardioides iriomotensis</name>
    <dbReference type="NCBI Taxonomy" id="715784"/>
    <lineage>
        <taxon>Bacteria</taxon>
        <taxon>Bacillati</taxon>
        <taxon>Actinomycetota</taxon>
        <taxon>Actinomycetes</taxon>
        <taxon>Propionibacteriales</taxon>
        <taxon>Nocardioidaceae</taxon>
        <taxon>Nocardioides</taxon>
    </lineage>
</organism>
<evidence type="ECO:0000256" key="3">
    <source>
        <dbReference type="ARBA" id="ARBA00022475"/>
    </source>
</evidence>
<dbReference type="EMBL" id="SDPU01000028">
    <property type="protein sequence ID" value="RYU10645.1"/>
    <property type="molecule type" value="Genomic_DNA"/>
</dbReference>
<evidence type="ECO:0000313" key="15">
    <source>
        <dbReference type="Proteomes" id="UP000291189"/>
    </source>
</evidence>
<dbReference type="AlphaFoldDB" id="A0A4Q5J058"/>
<feature type="transmembrane region" description="Helical" evidence="11">
    <location>
        <begin position="265"/>
        <end position="287"/>
    </location>
</feature>
<dbReference type="Gene3D" id="1.20.1560.10">
    <property type="entry name" value="ABC transporter type 1, transmembrane domain"/>
    <property type="match status" value="1"/>
</dbReference>
<dbReference type="SUPFAM" id="SSF52540">
    <property type="entry name" value="P-loop containing nucleoside triphosphate hydrolases"/>
    <property type="match status" value="1"/>
</dbReference>
<keyword evidence="15" id="KW-1185">Reference proteome</keyword>
<keyword evidence="5" id="KW-0547">Nucleotide-binding</keyword>
<evidence type="ECO:0000259" key="13">
    <source>
        <dbReference type="PROSITE" id="PS50929"/>
    </source>
</evidence>
<keyword evidence="2" id="KW-0813">Transport</keyword>
<dbReference type="PANTHER" id="PTHR43394">
    <property type="entry name" value="ATP-DEPENDENT PERMEASE MDL1, MITOCHONDRIAL"/>
    <property type="match status" value="1"/>
</dbReference>
<dbReference type="InterPro" id="IPR011527">
    <property type="entry name" value="ABC1_TM_dom"/>
</dbReference>
<evidence type="ECO:0000256" key="8">
    <source>
        <dbReference type="ARBA" id="ARBA00023136"/>
    </source>
</evidence>
<dbReference type="PROSITE" id="PS50893">
    <property type="entry name" value="ABC_TRANSPORTER_2"/>
    <property type="match status" value="1"/>
</dbReference>
<dbReference type="InterPro" id="IPR017871">
    <property type="entry name" value="ABC_transporter-like_CS"/>
</dbReference>
<evidence type="ECO:0000256" key="2">
    <source>
        <dbReference type="ARBA" id="ARBA00022448"/>
    </source>
</evidence>
<feature type="transmembrane region" description="Helical" evidence="11">
    <location>
        <begin position="181"/>
        <end position="197"/>
    </location>
</feature>
<evidence type="ECO:0000259" key="12">
    <source>
        <dbReference type="PROSITE" id="PS50893"/>
    </source>
</evidence>
<feature type="transmembrane region" description="Helical" evidence="11">
    <location>
        <begin position="155"/>
        <end position="175"/>
    </location>
</feature>
<dbReference type="PROSITE" id="PS00211">
    <property type="entry name" value="ABC_TRANSPORTER_1"/>
    <property type="match status" value="1"/>
</dbReference>
<dbReference type="GO" id="GO:0016887">
    <property type="term" value="F:ATP hydrolysis activity"/>
    <property type="evidence" value="ECO:0007669"/>
    <property type="project" value="InterPro"/>
</dbReference>
<comment type="similarity">
    <text evidence="9">Belongs to the ABC transporter superfamily. Lipid exporter (TC 3.A.1.106) family.</text>
</comment>
<comment type="caution">
    <text evidence="14">The sequence shown here is derived from an EMBL/GenBank/DDBJ whole genome shotgun (WGS) entry which is preliminary data.</text>
</comment>
<keyword evidence="3" id="KW-1003">Cell membrane</keyword>
<dbReference type="InterPro" id="IPR039421">
    <property type="entry name" value="Type_1_exporter"/>
</dbReference>
<feature type="region of interest" description="Disordered" evidence="10">
    <location>
        <begin position="598"/>
        <end position="619"/>
    </location>
</feature>
<reference evidence="14 15" key="1">
    <citation type="submission" date="2019-01" db="EMBL/GenBank/DDBJ databases">
        <title>Nocardioides guangzhouensis sp. nov., an actinobacterium isolated from soil.</title>
        <authorList>
            <person name="Fu Y."/>
            <person name="Cai Y."/>
            <person name="Lin Z."/>
            <person name="Chen P."/>
        </authorList>
    </citation>
    <scope>NUCLEOTIDE SEQUENCE [LARGE SCALE GENOMIC DNA]</scope>
    <source>
        <strain evidence="14 15">NBRC 105384</strain>
    </source>
</reference>
<protein>
    <submittedName>
        <fullName evidence="14">ABC transporter ATP-binding protein</fullName>
    </submittedName>
</protein>
<evidence type="ECO:0000256" key="7">
    <source>
        <dbReference type="ARBA" id="ARBA00022989"/>
    </source>
</evidence>
<evidence type="ECO:0000256" key="11">
    <source>
        <dbReference type="SAM" id="Phobius"/>
    </source>
</evidence>
<dbReference type="Gene3D" id="3.40.50.300">
    <property type="entry name" value="P-loop containing nucleotide triphosphate hydrolases"/>
    <property type="match status" value="1"/>
</dbReference>